<feature type="repeat" description="TPR" evidence="5">
    <location>
        <begin position="565"/>
        <end position="598"/>
    </location>
</feature>
<dbReference type="InterPro" id="IPR017441">
    <property type="entry name" value="Protein_kinase_ATP_BS"/>
</dbReference>
<dbReference type="Gene3D" id="3.30.200.20">
    <property type="entry name" value="Phosphorylase Kinase, domain 1"/>
    <property type="match status" value="1"/>
</dbReference>
<dbReference type="PROSITE" id="PS50011">
    <property type="entry name" value="PROTEIN_KINASE_DOM"/>
    <property type="match status" value="1"/>
</dbReference>
<evidence type="ECO:0000256" key="2">
    <source>
        <dbReference type="ARBA" id="ARBA00022741"/>
    </source>
</evidence>
<evidence type="ECO:0000313" key="10">
    <source>
        <dbReference type="Proteomes" id="UP001355056"/>
    </source>
</evidence>
<dbReference type="InterPro" id="IPR019734">
    <property type="entry name" value="TPR_rpt"/>
</dbReference>
<sequence length="965" mass="106349">MDTARWQRLSPLLDEVFELDPAARAQRLRELRRDDPELTRELEALIALEEGSESFLSEPVVNPHRGPLPGGEVGPYRLEHLLGEGGMGQVWLAVRADGLYQRRVALKLLRPGLADTNLRLRFTRERQILARLAHPHIARLLDAGVSADGLPYLALEYVDGAPITDYCRDHDIPLATRLQMFEQICDAVSHAHANLIVHRDLKPSNILVTPAGDVRLLDFGIAKLLDTEAAPEQTRTGVRTFTLHYAAPEQIRGEPVTTMTDVYSLGVVLYELLTDAKPYRLKRDSDAAWEEAILSHDPARPSQAVLHADDGTTTRERERGRDRERDRTPDPGAVRRRARALAGDLDNIVLKALSKPPEQRYPSVEALAQDLQRYGSGRPVHARAQSWSYRFGKYLRRHRWPLASGTLATLVLTAALGVVAWQAREAVREATRAQAMQDFMVGVFEGAGGTRDGEPLDLRELLASAVERGERELARQPRALAEMLGVIARLRTGLGDYAEAKLLLDRQATLIGRADTAPASLRLESLTQRGRVLRLLGNPSACITLLQPELASARREQAQLPPQVTEFYSQLGRCRRAHGERQGARQLFERSLAIRRENGSDRVGEVENLMDLAGLHADVGQTGTALADFEAARERLRREAGDRHPLLIDIDRNISRLLRARGDLAGAEAELGDALAISREVHGTAHATTFAVKRQLATIHVDQGRHAQAEAELQENHRRLASRLGPRHAALAASHRALGLVQWQRGDTDAALDSLRQALAIRRAGGDDAAVANALLDLASVLHASGRPGQARPLLLEAMTLQNRHHGASSAVLGETERRLGEVEIALGRTEAGLARLKHALERLRAGYGNDHPRSRRAELALAYQRALNNAGEDLATISLAQLDALAELPQDDLELREVAWRARAYAIQLRCYGPQRVQALQQLQRLDGQLRQRQPEGGVVSRDVAAIRTGCKADATGPRAVAGD</sequence>
<evidence type="ECO:0000313" key="9">
    <source>
        <dbReference type="EMBL" id="MEG3183944.1"/>
    </source>
</evidence>
<dbReference type="InterPro" id="IPR000719">
    <property type="entry name" value="Prot_kinase_dom"/>
</dbReference>
<name>A0ABU7YYA9_9GAMM</name>
<dbReference type="InterPro" id="IPR011990">
    <property type="entry name" value="TPR-like_helical_dom_sf"/>
</dbReference>
<evidence type="ECO:0000256" key="4">
    <source>
        <dbReference type="ARBA" id="ARBA00022840"/>
    </source>
</evidence>
<feature type="compositionally biased region" description="Basic and acidic residues" evidence="7">
    <location>
        <begin position="307"/>
        <end position="329"/>
    </location>
</feature>
<dbReference type="EC" id="2.7.11.1" evidence="9"/>
<dbReference type="InterPro" id="IPR011009">
    <property type="entry name" value="Kinase-like_dom_sf"/>
</dbReference>
<dbReference type="Gene3D" id="1.25.40.10">
    <property type="entry name" value="Tetratricopeptide repeat domain"/>
    <property type="match status" value="2"/>
</dbReference>
<dbReference type="PANTHER" id="PTHR43289:SF34">
    <property type="entry name" value="SERINE_THREONINE-PROTEIN KINASE YBDM-RELATED"/>
    <property type="match status" value="1"/>
</dbReference>
<evidence type="ECO:0000259" key="8">
    <source>
        <dbReference type="PROSITE" id="PS50011"/>
    </source>
</evidence>
<protein>
    <submittedName>
        <fullName evidence="9">Serine/threonine-protein kinase</fullName>
        <ecNumber evidence="9">2.7.11.1</ecNumber>
    </submittedName>
</protein>
<keyword evidence="5" id="KW-0802">TPR repeat</keyword>
<keyword evidence="10" id="KW-1185">Reference proteome</keyword>
<dbReference type="InterPro" id="IPR008271">
    <property type="entry name" value="Ser/Thr_kinase_AS"/>
</dbReference>
<dbReference type="PROSITE" id="PS00108">
    <property type="entry name" value="PROTEIN_KINASE_ST"/>
    <property type="match status" value="1"/>
</dbReference>
<evidence type="ECO:0000256" key="1">
    <source>
        <dbReference type="ARBA" id="ARBA00022679"/>
    </source>
</evidence>
<keyword evidence="3 9" id="KW-0418">Kinase</keyword>
<proteinExistence type="predicted"/>
<keyword evidence="2 6" id="KW-0547">Nucleotide-binding</keyword>
<dbReference type="PROSITE" id="PS50005">
    <property type="entry name" value="TPR"/>
    <property type="match status" value="1"/>
</dbReference>
<dbReference type="Pfam" id="PF00069">
    <property type="entry name" value="Pkinase"/>
    <property type="match status" value="1"/>
</dbReference>
<dbReference type="CDD" id="cd14014">
    <property type="entry name" value="STKc_PknB_like"/>
    <property type="match status" value="1"/>
</dbReference>
<dbReference type="PANTHER" id="PTHR43289">
    <property type="entry name" value="MITOGEN-ACTIVATED PROTEIN KINASE KINASE KINASE 20-RELATED"/>
    <property type="match status" value="1"/>
</dbReference>
<dbReference type="GO" id="GO:0004674">
    <property type="term" value="F:protein serine/threonine kinase activity"/>
    <property type="evidence" value="ECO:0007669"/>
    <property type="project" value="UniProtKB-EC"/>
</dbReference>
<evidence type="ECO:0000256" key="5">
    <source>
        <dbReference type="PROSITE-ProRule" id="PRU00339"/>
    </source>
</evidence>
<feature type="domain" description="Protein kinase" evidence="8">
    <location>
        <begin position="76"/>
        <end position="372"/>
    </location>
</feature>
<dbReference type="Proteomes" id="UP001355056">
    <property type="component" value="Unassembled WGS sequence"/>
</dbReference>
<keyword evidence="1 9" id="KW-0808">Transferase</keyword>
<dbReference type="SMART" id="SM00220">
    <property type="entry name" value="S_TKc"/>
    <property type="match status" value="1"/>
</dbReference>
<evidence type="ECO:0000256" key="6">
    <source>
        <dbReference type="PROSITE-ProRule" id="PRU10141"/>
    </source>
</evidence>
<keyword evidence="4 6" id="KW-0067">ATP-binding</keyword>
<organism evidence="9 10">
    <name type="scientific">Novilysobacter erysipheiresistens</name>
    <dbReference type="NCBI Taxonomy" id="1749332"/>
    <lineage>
        <taxon>Bacteria</taxon>
        <taxon>Pseudomonadati</taxon>
        <taxon>Pseudomonadota</taxon>
        <taxon>Gammaproteobacteria</taxon>
        <taxon>Lysobacterales</taxon>
        <taxon>Lysobacteraceae</taxon>
        <taxon>Novilysobacter</taxon>
    </lineage>
</organism>
<reference evidence="9 10" key="1">
    <citation type="journal article" date="2016" name="Int. J. Syst. Evol. Microbiol.">
        <title>Lysobacter erysipheiresistens sp. nov., an antagonist of powdery mildew, isolated from tobacco-cultivated soil.</title>
        <authorList>
            <person name="Xie B."/>
            <person name="Li T."/>
            <person name="Lin X."/>
            <person name="Wang C.J."/>
            <person name="Chen Y.J."/>
            <person name="Liu W.J."/>
            <person name="Zhao Z.W."/>
        </authorList>
    </citation>
    <scope>NUCLEOTIDE SEQUENCE [LARGE SCALE GENOMIC DNA]</scope>
    <source>
        <strain evidence="9 10">RS-LYSO-3</strain>
    </source>
</reference>
<dbReference type="Gene3D" id="1.10.510.10">
    <property type="entry name" value="Transferase(Phosphotransferase) domain 1"/>
    <property type="match status" value="1"/>
</dbReference>
<dbReference type="EMBL" id="JAXGFP010000003">
    <property type="protein sequence ID" value="MEG3183944.1"/>
    <property type="molecule type" value="Genomic_DNA"/>
</dbReference>
<evidence type="ECO:0000256" key="7">
    <source>
        <dbReference type="SAM" id="MobiDB-lite"/>
    </source>
</evidence>
<evidence type="ECO:0000256" key="3">
    <source>
        <dbReference type="ARBA" id="ARBA00022777"/>
    </source>
</evidence>
<dbReference type="RefSeq" id="WP_332616379.1">
    <property type="nucleotide sequence ID" value="NZ_JAXGFP010000003.1"/>
</dbReference>
<feature type="binding site" evidence="6">
    <location>
        <position position="107"/>
    </location>
    <ligand>
        <name>ATP</name>
        <dbReference type="ChEBI" id="CHEBI:30616"/>
    </ligand>
</feature>
<dbReference type="SUPFAM" id="SSF48452">
    <property type="entry name" value="TPR-like"/>
    <property type="match status" value="3"/>
</dbReference>
<gene>
    <name evidence="9" type="ORF">SNE34_07970</name>
</gene>
<dbReference type="PROSITE" id="PS00107">
    <property type="entry name" value="PROTEIN_KINASE_ATP"/>
    <property type="match status" value="1"/>
</dbReference>
<dbReference type="Pfam" id="PF13424">
    <property type="entry name" value="TPR_12"/>
    <property type="match status" value="2"/>
</dbReference>
<accession>A0ABU7YYA9</accession>
<dbReference type="SMART" id="SM00028">
    <property type="entry name" value="TPR"/>
    <property type="match status" value="3"/>
</dbReference>
<dbReference type="Pfam" id="PF13374">
    <property type="entry name" value="TPR_10"/>
    <property type="match status" value="1"/>
</dbReference>
<feature type="region of interest" description="Disordered" evidence="7">
    <location>
        <begin position="300"/>
        <end position="336"/>
    </location>
</feature>
<dbReference type="SUPFAM" id="SSF56112">
    <property type="entry name" value="Protein kinase-like (PK-like)"/>
    <property type="match status" value="1"/>
</dbReference>
<comment type="caution">
    <text evidence="9">The sequence shown here is derived from an EMBL/GenBank/DDBJ whole genome shotgun (WGS) entry which is preliminary data.</text>
</comment>